<evidence type="ECO:0000256" key="3">
    <source>
        <dbReference type="ARBA" id="ARBA00022692"/>
    </source>
</evidence>
<evidence type="ECO:0000256" key="6">
    <source>
        <dbReference type="SAM" id="Phobius"/>
    </source>
</evidence>
<comment type="subcellular location">
    <subcellularLocation>
        <location evidence="1">Cell membrane</location>
        <topology evidence="1">Multi-pass membrane protein</topology>
    </subcellularLocation>
</comment>
<keyword evidence="4 6" id="KW-1133">Transmembrane helix</keyword>
<accession>A0A165YWG0</accession>
<dbReference type="Proteomes" id="UP000077428">
    <property type="component" value="Unassembled WGS sequence"/>
</dbReference>
<keyword evidence="2" id="KW-1003">Cell membrane</keyword>
<keyword evidence="9" id="KW-1185">Reference proteome</keyword>
<reference evidence="9" key="1">
    <citation type="journal article" date="2016" name="Genome Announc.">
        <title>Draft Genome Sequences of Methanobrevibacter curvatus DSM11111, Methanobrevibacter cuticularis DSM11139, Methanobrevibacter filiformis DSM11501, and Methanobrevibacter oralis DSM7256.</title>
        <authorList>
            <person name="Poehlein A."/>
            <person name="Seedorf H."/>
        </authorList>
    </citation>
    <scope>NUCLEOTIDE SEQUENCE [LARGE SCALE GENOMIC DNA]</scope>
    <source>
        <strain evidence="9">DSM 7256 / JCM 30027 / ZR</strain>
    </source>
</reference>
<keyword evidence="3 6" id="KW-0812">Transmembrane</keyword>
<evidence type="ECO:0000259" key="7">
    <source>
        <dbReference type="Pfam" id="PF01478"/>
    </source>
</evidence>
<feature type="transmembrane region" description="Helical" evidence="6">
    <location>
        <begin position="116"/>
        <end position="142"/>
    </location>
</feature>
<dbReference type="GO" id="GO:0004190">
    <property type="term" value="F:aspartic-type endopeptidase activity"/>
    <property type="evidence" value="ECO:0007669"/>
    <property type="project" value="InterPro"/>
</dbReference>
<organism evidence="8 9">
    <name type="scientific">Methanobrevibacter oralis</name>
    <dbReference type="NCBI Taxonomy" id="66851"/>
    <lineage>
        <taxon>Archaea</taxon>
        <taxon>Methanobacteriati</taxon>
        <taxon>Methanobacteriota</taxon>
        <taxon>Methanomada group</taxon>
        <taxon>Methanobacteria</taxon>
        <taxon>Methanobacteriales</taxon>
        <taxon>Methanobacteriaceae</taxon>
        <taxon>Methanobrevibacter</taxon>
    </lineage>
</organism>
<dbReference type="PATRIC" id="fig|66851.6.peg.2204"/>
<evidence type="ECO:0000256" key="2">
    <source>
        <dbReference type="ARBA" id="ARBA00022475"/>
    </source>
</evidence>
<dbReference type="AlphaFoldDB" id="A0A165YWG0"/>
<sequence length="289" mass="32965">MDFSVIFLIQIIITILFCLIAAIFDVRLSFIPDELNFSLLIFGLTSNLILSIFLNNSKFILCSFISMIITYAISLLLWKLNIWGGGDVKLLTAIATVIPIGIEIPTLNIYPLLSIYPFSFTVIINSILVSFPYLAIVFMHFNFKNDLFNRNIDLLVNIFNINSLILLLDMSFKKVVKVKDLKEGMIVDDFYFNNEHICFLIDDIKGNLKVYKTNGNSDFKYYFKSQTAGGITLKDVYLLKIMNSQNFISSEITVKMAFPFVPSILVGLLIAIFRGDLMMLFIKNLFVVI</sequence>
<feature type="transmembrane region" description="Helical" evidence="6">
    <location>
        <begin position="154"/>
        <end position="172"/>
    </location>
</feature>
<feature type="transmembrane region" description="Helical" evidence="6">
    <location>
        <begin position="6"/>
        <end position="24"/>
    </location>
</feature>
<feature type="transmembrane region" description="Helical" evidence="6">
    <location>
        <begin position="60"/>
        <end position="78"/>
    </location>
</feature>
<dbReference type="PANTHER" id="PTHR36506">
    <property type="entry name" value="PREFLAGELLIN PEPTIDASE"/>
    <property type="match status" value="1"/>
</dbReference>
<feature type="transmembrane region" description="Helical" evidence="6">
    <location>
        <begin position="252"/>
        <end position="273"/>
    </location>
</feature>
<dbReference type="InterPro" id="IPR000045">
    <property type="entry name" value="Prepilin_IV_endopep_pep"/>
</dbReference>
<evidence type="ECO:0000313" key="8">
    <source>
        <dbReference type="EMBL" id="KZX09949.1"/>
    </source>
</evidence>
<dbReference type="GO" id="GO:0005886">
    <property type="term" value="C:plasma membrane"/>
    <property type="evidence" value="ECO:0007669"/>
    <property type="project" value="UniProtKB-SubCell"/>
</dbReference>
<protein>
    <submittedName>
        <fullName evidence="8">Type IV leader peptidase family protein</fullName>
    </submittedName>
</protein>
<feature type="domain" description="Prepilin type IV endopeptidase peptidase" evidence="7">
    <location>
        <begin position="12"/>
        <end position="119"/>
    </location>
</feature>
<dbReference type="PANTHER" id="PTHR36506:SF1">
    <property type="entry name" value="PREFLAGELLIN PEPTIDASE"/>
    <property type="match status" value="1"/>
</dbReference>
<feature type="transmembrane region" description="Helical" evidence="6">
    <location>
        <begin position="36"/>
        <end position="54"/>
    </location>
</feature>
<evidence type="ECO:0000313" key="9">
    <source>
        <dbReference type="Proteomes" id="UP000077428"/>
    </source>
</evidence>
<name>A0A165YWG0_METOA</name>
<evidence type="ECO:0000256" key="1">
    <source>
        <dbReference type="ARBA" id="ARBA00004651"/>
    </source>
</evidence>
<evidence type="ECO:0000256" key="4">
    <source>
        <dbReference type="ARBA" id="ARBA00022989"/>
    </source>
</evidence>
<feature type="transmembrane region" description="Helical" evidence="6">
    <location>
        <begin position="90"/>
        <end position="110"/>
    </location>
</feature>
<dbReference type="STRING" id="66851.MBORA_20110"/>
<dbReference type="Pfam" id="PF01478">
    <property type="entry name" value="Peptidase_A24"/>
    <property type="match status" value="1"/>
</dbReference>
<dbReference type="RefSeq" id="WP_081738348.1">
    <property type="nucleotide sequence ID" value="NZ_CABMAB010000012.1"/>
</dbReference>
<evidence type="ECO:0000256" key="5">
    <source>
        <dbReference type="ARBA" id="ARBA00023136"/>
    </source>
</evidence>
<dbReference type="OrthoDB" id="65749at2157"/>
<comment type="caution">
    <text evidence="8">The sequence shown here is derived from an EMBL/GenBank/DDBJ whole genome shotgun (WGS) entry which is preliminary data.</text>
</comment>
<dbReference type="EMBL" id="LWMU01000136">
    <property type="protein sequence ID" value="KZX09949.1"/>
    <property type="molecule type" value="Genomic_DNA"/>
</dbReference>
<gene>
    <name evidence="8" type="ORF">MBORA_20110</name>
</gene>
<dbReference type="Gene3D" id="1.20.120.1220">
    <property type="match status" value="1"/>
</dbReference>
<dbReference type="InterPro" id="IPR052218">
    <property type="entry name" value="Preflagellin_Peptidase"/>
</dbReference>
<proteinExistence type="predicted"/>
<keyword evidence="5 6" id="KW-0472">Membrane</keyword>